<dbReference type="Proteomes" id="UP000326759">
    <property type="component" value="Unassembled WGS sequence"/>
</dbReference>
<evidence type="ECO:0000256" key="1">
    <source>
        <dbReference type="SAM" id="MobiDB-lite"/>
    </source>
</evidence>
<protein>
    <submittedName>
        <fullName evidence="3">Membrane-associated phosphatidylinositol transfer protein 2</fullName>
    </submittedName>
</protein>
<gene>
    <name evidence="3" type="primary">PITPNM2</name>
    <name evidence="3" type="ORF">Anas_02469</name>
</gene>
<comment type="caution">
    <text evidence="3">The sequence shown here is derived from an EMBL/GenBank/DDBJ whole genome shotgun (WGS) entry which is preliminary data.</text>
</comment>
<evidence type="ECO:0000313" key="4">
    <source>
        <dbReference type="Proteomes" id="UP000326759"/>
    </source>
</evidence>
<evidence type="ECO:0000313" key="3">
    <source>
        <dbReference type="EMBL" id="KAB7508107.1"/>
    </source>
</evidence>
<organism evidence="3 4">
    <name type="scientific">Armadillidium nasatum</name>
    <dbReference type="NCBI Taxonomy" id="96803"/>
    <lineage>
        <taxon>Eukaryota</taxon>
        <taxon>Metazoa</taxon>
        <taxon>Ecdysozoa</taxon>
        <taxon>Arthropoda</taxon>
        <taxon>Crustacea</taxon>
        <taxon>Multicrustacea</taxon>
        <taxon>Malacostraca</taxon>
        <taxon>Eumalacostraca</taxon>
        <taxon>Peracarida</taxon>
        <taxon>Isopoda</taxon>
        <taxon>Oniscidea</taxon>
        <taxon>Crinocheta</taxon>
        <taxon>Armadillidiidae</taxon>
        <taxon>Armadillidium</taxon>
    </lineage>
</organism>
<dbReference type="OrthoDB" id="18453at2759"/>
<accession>A0A5N5TPK7</accession>
<dbReference type="GO" id="GO:0046872">
    <property type="term" value="F:metal ion binding"/>
    <property type="evidence" value="ECO:0007669"/>
    <property type="project" value="InterPro"/>
</dbReference>
<reference evidence="3 4" key="1">
    <citation type="journal article" date="2019" name="PLoS Biol.">
        <title>Sex chromosomes control vertical transmission of feminizing Wolbachia symbionts in an isopod.</title>
        <authorList>
            <person name="Becking T."/>
            <person name="Chebbi M.A."/>
            <person name="Giraud I."/>
            <person name="Moumen B."/>
            <person name="Laverre T."/>
            <person name="Caubet Y."/>
            <person name="Peccoud J."/>
            <person name="Gilbert C."/>
            <person name="Cordaux R."/>
        </authorList>
    </citation>
    <scope>NUCLEOTIDE SEQUENCE [LARGE SCALE GENOMIC DNA]</scope>
    <source>
        <strain evidence="3">ANa2</strain>
        <tissue evidence="3">Whole body excluding digestive tract and cuticle</tissue>
    </source>
</reference>
<name>A0A5N5TPK7_9CRUS</name>
<dbReference type="PROSITE" id="PS51043">
    <property type="entry name" value="DDHD"/>
    <property type="match status" value="1"/>
</dbReference>
<proteinExistence type="predicted"/>
<dbReference type="AlphaFoldDB" id="A0A5N5TPK7"/>
<feature type="region of interest" description="Disordered" evidence="1">
    <location>
        <begin position="1"/>
        <end position="29"/>
    </location>
</feature>
<sequence length="103" mass="11697">MYRKSHSSCENQPPASTMTNAPLQETPQPVLRSISDSDYQYSKHLTAPFARRRSSSSSDVGGMKRLDFEINDLFLFGCPLGIVLVYRKMTSTEDKTYIIMINQ</sequence>
<evidence type="ECO:0000259" key="2">
    <source>
        <dbReference type="PROSITE" id="PS51043"/>
    </source>
</evidence>
<feature type="compositionally biased region" description="Polar residues" evidence="1">
    <location>
        <begin position="8"/>
        <end position="27"/>
    </location>
</feature>
<dbReference type="EMBL" id="SEYY01000058">
    <property type="protein sequence ID" value="KAB7508107.1"/>
    <property type="molecule type" value="Genomic_DNA"/>
</dbReference>
<dbReference type="InterPro" id="IPR004177">
    <property type="entry name" value="DDHD_dom"/>
</dbReference>
<feature type="domain" description="DDHD" evidence="2">
    <location>
        <begin position="66"/>
        <end position="103"/>
    </location>
</feature>
<keyword evidence="4" id="KW-1185">Reference proteome</keyword>